<comment type="caution">
    <text evidence="1">The sequence shown here is derived from an EMBL/GenBank/DDBJ whole genome shotgun (WGS) entry which is preliminary data.</text>
</comment>
<keyword evidence="2" id="KW-1185">Reference proteome</keyword>
<sequence>MMEMAPVSVASALPERRPSFQPFQCQICQSRFTRHENLKRHAALHARSQDEASLTCDFCAATFSRSDLRRRHVKRKHPEHQANRPRKRQALQEDRDSCVAHPDTQTDLGFVTQEEQSDFNVDKVWQTALCYDQQQVVSNPHFSLSDQASSSNEVEPIFATTQEPSDIDTVLSGFLGSDSDPALETAPPQPSQFHPTLDNLGPLHQDSPSKWSSAESPQVRDEWSISTTQVARGIELFFNHLSPWLPFIHRPTFDADQADKRLLLGMLSLGYQYGEDPEYGERPDSGASLSMQCFHRARVLLKSDNDDEELDTFQSTATIQACLLLQVYTMMYMCGSASKYGLKTHSRIISLARAGGLMHPLITEATVTTDLDSLWRQFITAEAHKRTCFAVHQIDALWYQVLSVPRSLSHLEIRHEMPCPEDHWMAATSGEWAHRQLLLRQTGPTVQYPEVVRRFLSSNADLCTLPPSDPYGTINITQFLISSAREISGWSTMTGILSIERVEPIRSSLVALEPFTRPHGDNSDPALASLSEIAWETAMIELQMWSPTHTGGIIAGSMDLVLRHMADHAPSCEFLCESRISDLVQPHVDWFLRYLDATIVPETEAPWVILYAFKAFMIAWQLVRGGVVGSMQVIGVQDGNTQDALAWARKVFRRRQRWQLARQLTLPPQAPPAFPMATDVSMENGVSLNPAPNADNKPSAAPNVLEVVFGSLLIKPWYPSFYPEELVGRKVERLYVCQWCFKYVKELTVFIKHLRACPLRSTEPPGTHVYTSNGYSLYEIDGEKNKLYAQNLCLFAKLFLDTKSVFYDVTTFLYYLLVAHNPTPSIPNTQLDGDAPTAQNQVVGFFSKEKMSWDNNNLACILVFPPWQKQGLGQILMGASYEMSKREERMGGPEKPLSDLGHLAYVHYWSQTLARTLLTSPSKKTLTVNDLGQKTFIVPDDIIATLQEMGVLEHKKRGGAEAMINKAKVRAWVEKHKIDLRSPVDSEAFTLRERSRSESGEHKLVAANAQLYIKSAPPAPPLVHTSTPQPTLNMSVHCGTATNPVLCGACPNPATFKCSDCDDMPYCSKACQDGDYHQHWLLCDQFKDFQDRPSPYHRRVIFFPHNEARPRFVWLKYEGIEKCMVHNLNDLGRFIPYPGPIAFFSGHRELRREYNNTFWMQQQMPSDVYMPVNSSLRPLLGSYAPRWRGPIICMAPTKYPPGTEWRQYDEEDKVENDVLIPYDLDTTSLAMHVACLRFMAKYPGHRYSVEAEDVGDGFDPQRGMYGETT</sequence>
<gene>
    <name evidence="1" type="ORF">OPT61_g8250</name>
</gene>
<name>A0ACC2HZD6_9PLEO</name>
<accession>A0ACC2HZD6</accession>
<evidence type="ECO:0000313" key="1">
    <source>
        <dbReference type="EMBL" id="KAJ8108326.1"/>
    </source>
</evidence>
<organism evidence="1 2">
    <name type="scientific">Boeremia exigua</name>
    <dbReference type="NCBI Taxonomy" id="749465"/>
    <lineage>
        <taxon>Eukaryota</taxon>
        <taxon>Fungi</taxon>
        <taxon>Dikarya</taxon>
        <taxon>Ascomycota</taxon>
        <taxon>Pezizomycotina</taxon>
        <taxon>Dothideomycetes</taxon>
        <taxon>Pleosporomycetidae</taxon>
        <taxon>Pleosporales</taxon>
        <taxon>Pleosporineae</taxon>
        <taxon>Didymellaceae</taxon>
        <taxon>Boeremia</taxon>
    </lineage>
</organism>
<evidence type="ECO:0000313" key="2">
    <source>
        <dbReference type="Proteomes" id="UP001153331"/>
    </source>
</evidence>
<dbReference type="Proteomes" id="UP001153331">
    <property type="component" value="Unassembled WGS sequence"/>
</dbReference>
<reference evidence="1" key="1">
    <citation type="submission" date="2022-11" db="EMBL/GenBank/DDBJ databases">
        <title>Genome Sequence of Boeremia exigua.</title>
        <authorList>
            <person name="Buettner E."/>
        </authorList>
    </citation>
    <scope>NUCLEOTIDE SEQUENCE</scope>
    <source>
        <strain evidence="1">CU02</strain>
    </source>
</reference>
<dbReference type="EMBL" id="JAPHNI010000765">
    <property type="protein sequence ID" value="KAJ8108326.1"/>
    <property type="molecule type" value="Genomic_DNA"/>
</dbReference>
<protein>
    <submittedName>
        <fullName evidence="1">Uncharacterized protein</fullName>
    </submittedName>
</protein>
<proteinExistence type="predicted"/>